<feature type="binding site" evidence="8">
    <location>
        <position position="136"/>
    </location>
    <ligand>
        <name>S-adenosyl-L-methionine</name>
        <dbReference type="ChEBI" id="CHEBI:59789"/>
    </ligand>
</feature>
<dbReference type="InterPro" id="IPR020598">
    <property type="entry name" value="rRNA_Ade_methylase_Trfase_N"/>
</dbReference>
<feature type="domain" description="Ribosomal RNA adenine methylase transferase N-terminal" evidence="10">
    <location>
        <begin position="34"/>
        <end position="231"/>
    </location>
</feature>
<name>A0A1X2GEB3_9FUNG</name>
<dbReference type="InterPro" id="IPR011530">
    <property type="entry name" value="rRNA_adenine_dimethylase"/>
</dbReference>
<feature type="binding site" evidence="8">
    <location>
        <position position="103"/>
    </location>
    <ligand>
        <name>S-adenosyl-L-methionine</name>
        <dbReference type="ChEBI" id="CHEBI:59789"/>
    </ligand>
</feature>
<gene>
    <name evidence="11" type="ORF">DM01DRAFT_1367524</name>
</gene>
<feature type="binding site" evidence="8">
    <location>
        <position position="27"/>
    </location>
    <ligand>
        <name>S-adenosyl-L-methionine</name>
        <dbReference type="ChEBI" id="CHEBI:59789"/>
    </ligand>
</feature>
<dbReference type="OrthoDB" id="16079at2759"/>
<feature type="binding site" evidence="8">
    <location>
        <position position="55"/>
    </location>
    <ligand>
        <name>S-adenosyl-L-methionine</name>
        <dbReference type="ChEBI" id="CHEBI:59789"/>
    </ligand>
</feature>
<dbReference type="EC" id="2.1.1.-" evidence="9"/>
<evidence type="ECO:0000256" key="4">
    <source>
        <dbReference type="ARBA" id="ARBA00022679"/>
    </source>
</evidence>
<sequence length="314" mass="34587">MSLPKLPAIRELVKLFGLSAKSQLGQNFILDKNITDKIVRTASLAADTPLVVEVGPGPGLLTRSILDTPVPNVVVIEKDPRFQPTLTQLAEATQHRVKVLQGDALRTPHAAILEKAGMDLTTARDLPIPSVHIMGNLPFNIATPLLLQWLHMIPEAQGLFGVSNKGAIMTLMFQKEVGDRMAAPVSSHERGRLAVMTQSVCDVEKVYKVPSTVFVPKPKVDASVIQMTPKKVKLLDDAATYKTLENLLRFYFTKKRKTVGHITKRLIKEVGSEHQESVAALEDILDFQARPSDIDTPAYCQAAKHLHHHGIFIP</sequence>
<comment type="function">
    <text evidence="1">Specifically dimethylates two adjacent adenosines in the loop of a conserved hairpin near the 3'-end of 18S rRNA in the 40S particle.</text>
</comment>
<feature type="binding site" evidence="8">
    <location>
        <position position="29"/>
    </location>
    <ligand>
        <name>S-adenosyl-L-methionine</name>
        <dbReference type="ChEBI" id="CHEBI:59789"/>
    </ligand>
</feature>
<dbReference type="SUPFAM" id="SSF53335">
    <property type="entry name" value="S-adenosyl-L-methionine-dependent methyltransferases"/>
    <property type="match status" value="1"/>
</dbReference>
<evidence type="ECO:0000256" key="2">
    <source>
        <dbReference type="ARBA" id="ARBA00022552"/>
    </source>
</evidence>
<evidence type="ECO:0000313" key="11">
    <source>
        <dbReference type="EMBL" id="ORX51882.1"/>
    </source>
</evidence>
<dbReference type="GO" id="GO:0003723">
    <property type="term" value="F:RNA binding"/>
    <property type="evidence" value="ECO:0007669"/>
    <property type="project" value="UniProtKB-UniRule"/>
</dbReference>
<evidence type="ECO:0000256" key="1">
    <source>
        <dbReference type="ARBA" id="ARBA00002977"/>
    </source>
</evidence>
<dbReference type="GO" id="GO:0006391">
    <property type="term" value="P:transcription initiation at mitochondrial promoter"/>
    <property type="evidence" value="ECO:0007669"/>
    <property type="project" value="TreeGrafter"/>
</dbReference>
<proteinExistence type="inferred from homology"/>
<comment type="similarity">
    <text evidence="8 9">Belongs to the class I-like SAM-binding methyltransferase superfamily. rRNA adenine N(6)-methyltransferase family.</text>
</comment>
<evidence type="ECO:0000256" key="7">
    <source>
        <dbReference type="ARBA" id="ARBA00049478"/>
    </source>
</evidence>
<dbReference type="EMBL" id="MCGT01000019">
    <property type="protein sequence ID" value="ORX51882.1"/>
    <property type="molecule type" value="Genomic_DNA"/>
</dbReference>
<keyword evidence="6 8" id="KW-0694">RNA-binding</keyword>
<dbReference type="PROSITE" id="PS51689">
    <property type="entry name" value="SAM_RNA_A_N6_MT"/>
    <property type="match status" value="1"/>
</dbReference>
<dbReference type="STRING" id="101127.A0A1X2GEB3"/>
<keyword evidence="5 8" id="KW-0949">S-adenosyl-L-methionine</keyword>
<dbReference type="PROSITE" id="PS01131">
    <property type="entry name" value="RRNA_A_DIMETH"/>
    <property type="match status" value="1"/>
</dbReference>
<dbReference type="Proteomes" id="UP000242146">
    <property type="component" value="Unassembled WGS sequence"/>
</dbReference>
<evidence type="ECO:0000256" key="8">
    <source>
        <dbReference type="PROSITE-ProRule" id="PRU01026"/>
    </source>
</evidence>
<comment type="catalytic activity">
    <reaction evidence="7">
        <text>adenosine(1779)/adenosine(1780) in 18S rRNA + 4 S-adenosyl-L-methionine = N(6)-dimethyladenosine(1779)/N(6)-dimethyladenosine(1780) in 18S rRNA + 4 S-adenosyl-L-homocysteine + 4 H(+)</text>
        <dbReference type="Rhea" id="RHEA:42780"/>
        <dbReference type="Rhea" id="RHEA-COMP:10234"/>
        <dbReference type="Rhea" id="RHEA-COMP:10236"/>
        <dbReference type="ChEBI" id="CHEBI:15378"/>
        <dbReference type="ChEBI" id="CHEBI:57856"/>
        <dbReference type="ChEBI" id="CHEBI:59789"/>
        <dbReference type="ChEBI" id="CHEBI:74411"/>
        <dbReference type="ChEBI" id="CHEBI:74493"/>
        <dbReference type="EC" id="2.1.1.183"/>
    </reaction>
</comment>
<feature type="binding site" evidence="8">
    <location>
        <position position="77"/>
    </location>
    <ligand>
        <name>S-adenosyl-L-methionine</name>
        <dbReference type="ChEBI" id="CHEBI:59789"/>
    </ligand>
</feature>
<organism evidence="11 12">
    <name type="scientific">Hesseltinella vesiculosa</name>
    <dbReference type="NCBI Taxonomy" id="101127"/>
    <lineage>
        <taxon>Eukaryota</taxon>
        <taxon>Fungi</taxon>
        <taxon>Fungi incertae sedis</taxon>
        <taxon>Mucoromycota</taxon>
        <taxon>Mucoromycotina</taxon>
        <taxon>Mucoromycetes</taxon>
        <taxon>Mucorales</taxon>
        <taxon>Cunninghamellaceae</taxon>
        <taxon>Hesseltinella</taxon>
    </lineage>
</organism>
<dbReference type="GO" id="GO:0034246">
    <property type="term" value="F:mitochondrial transcription factor activity"/>
    <property type="evidence" value="ECO:0007669"/>
    <property type="project" value="TreeGrafter"/>
</dbReference>
<dbReference type="CDD" id="cd02440">
    <property type="entry name" value="AdoMet_MTases"/>
    <property type="match status" value="1"/>
</dbReference>
<dbReference type="PANTHER" id="PTHR11727">
    <property type="entry name" value="DIMETHYLADENOSINE TRANSFERASE"/>
    <property type="match status" value="1"/>
</dbReference>
<evidence type="ECO:0000256" key="9">
    <source>
        <dbReference type="RuleBase" id="RU362106"/>
    </source>
</evidence>
<dbReference type="InterPro" id="IPR029063">
    <property type="entry name" value="SAM-dependent_MTases_sf"/>
</dbReference>
<dbReference type="InterPro" id="IPR020596">
    <property type="entry name" value="rRNA_Ade_Mease_Trfase_CS"/>
</dbReference>
<evidence type="ECO:0000259" key="10">
    <source>
        <dbReference type="SMART" id="SM00650"/>
    </source>
</evidence>
<reference evidence="11 12" key="1">
    <citation type="submission" date="2016-07" db="EMBL/GenBank/DDBJ databases">
        <title>Pervasive Adenine N6-methylation of Active Genes in Fungi.</title>
        <authorList>
            <consortium name="DOE Joint Genome Institute"/>
            <person name="Mondo S.J."/>
            <person name="Dannebaum R.O."/>
            <person name="Kuo R.C."/>
            <person name="Labutti K."/>
            <person name="Haridas S."/>
            <person name="Kuo A."/>
            <person name="Salamov A."/>
            <person name="Ahrendt S.R."/>
            <person name="Lipzen A."/>
            <person name="Sullivan W."/>
            <person name="Andreopoulos W.B."/>
            <person name="Clum A."/>
            <person name="Lindquist E."/>
            <person name="Daum C."/>
            <person name="Ramamoorthy G.K."/>
            <person name="Gryganskyi A."/>
            <person name="Culley D."/>
            <person name="Magnuson J.K."/>
            <person name="James T.Y."/>
            <person name="O'Malley M.A."/>
            <person name="Stajich J.E."/>
            <person name="Spatafora J.W."/>
            <person name="Visel A."/>
            <person name="Grigoriev I.V."/>
        </authorList>
    </citation>
    <scope>NUCLEOTIDE SEQUENCE [LARGE SCALE GENOMIC DNA]</scope>
    <source>
        <strain evidence="11 12">NRRL 3301</strain>
    </source>
</reference>
<dbReference type="AlphaFoldDB" id="A0A1X2GEB3"/>
<accession>A0A1X2GEB3</accession>
<evidence type="ECO:0000256" key="5">
    <source>
        <dbReference type="ARBA" id="ARBA00022691"/>
    </source>
</evidence>
<dbReference type="GO" id="GO:0005759">
    <property type="term" value="C:mitochondrial matrix"/>
    <property type="evidence" value="ECO:0007669"/>
    <property type="project" value="TreeGrafter"/>
</dbReference>
<evidence type="ECO:0000256" key="3">
    <source>
        <dbReference type="ARBA" id="ARBA00022603"/>
    </source>
</evidence>
<keyword evidence="4 8" id="KW-0808">Transferase</keyword>
<dbReference type="InterPro" id="IPR001737">
    <property type="entry name" value="KsgA/Erm"/>
</dbReference>
<keyword evidence="2 9" id="KW-0698">rRNA processing</keyword>
<dbReference type="SMART" id="SM00650">
    <property type="entry name" value="rADc"/>
    <property type="match status" value="1"/>
</dbReference>
<evidence type="ECO:0000313" key="12">
    <source>
        <dbReference type="Proteomes" id="UP000242146"/>
    </source>
</evidence>
<protein>
    <recommendedName>
        <fullName evidence="9">rRNA adenine N(6)-methyltransferase</fullName>
        <ecNumber evidence="9">2.1.1.-</ecNumber>
    </recommendedName>
</protein>
<keyword evidence="3 8" id="KW-0489">Methyltransferase</keyword>
<dbReference type="GO" id="GO:0052909">
    <property type="term" value="F:18S rRNA (adenine(1779)-N(6)/adenine(1780)-N(6))-dimethyltransferase activity"/>
    <property type="evidence" value="ECO:0007669"/>
    <property type="project" value="UniProtKB-EC"/>
</dbReference>
<dbReference type="NCBIfam" id="TIGR00755">
    <property type="entry name" value="ksgA"/>
    <property type="match status" value="1"/>
</dbReference>
<keyword evidence="12" id="KW-1185">Reference proteome</keyword>
<comment type="caution">
    <text evidence="11">The sequence shown here is derived from an EMBL/GenBank/DDBJ whole genome shotgun (WGS) entry which is preliminary data.</text>
</comment>
<dbReference type="PANTHER" id="PTHR11727:SF17">
    <property type="entry name" value="DIMETHYLADENOSINE TRANSFERASE 1, MITOCHONDRIAL"/>
    <property type="match status" value="1"/>
</dbReference>
<dbReference type="Gene3D" id="3.40.50.150">
    <property type="entry name" value="Vaccinia Virus protein VP39"/>
    <property type="match status" value="1"/>
</dbReference>
<dbReference type="Pfam" id="PF00398">
    <property type="entry name" value="RrnaAD"/>
    <property type="match status" value="1"/>
</dbReference>
<evidence type="ECO:0000256" key="6">
    <source>
        <dbReference type="ARBA" id="ARBA00022884"/>
    </source>
</evidence>